<dbReference type="PANTHER" id="PTHR47971:SF8">
    <property type="entry name" value="KINESIN-LIKE PROTEIN"/>
    <property type="match status" value="1"/>
</dbReference>
<name>A0A7S1Y5L1_9STRA</name>
<sequence>MAAIDVFSLLSEPENQHLSVGVSLFEIYGGKLYDLLNKRKQIKCLEDARGKVCFPGLSEHPVSSPDGVMDVIEIGARNRSTGTTSKNADSSRSHAVLQLSLRKTVRQKKNIEHGRMTFIDLAGSERGADTDKANRATRLEGAEINTSLLALKEVIRALATGDSMSHIPFRGSKLTQVLKESFVGKKSRTVMVACIAPNMSNCEHTLNTLRYADRVKERNAETGALSASVAASSKISTRNVTTRASSAAAIARPLSLSPDRSVESSEKGLEEDDILDDEEEDVQVELEDGQTSNSDVDSKLLDSLLQEASSASPTPMSRPETPRAGIGSKRAVADALIATHRDVINDLLVMMKTEMDLVKQADADRETVDNFLDELETIHDQQVTLLGNLHDKLLDYQGFGEGEVQKSPQKAKLELFSDDDSFDDLRG</sequence>
<dbReference type="GO" id="GO:0008017">
    <property type="term" value="F:microtubule binding"/>
    <property type="evidence" value="ECO:0007669"/>
    <property type="project" value="InterPro"/>
</dbReference>
<dbReference type="InterPro" id="IPR019821">
    <property type="entry name" value="Kinesin_motor_CS"/>
</dbReference>
<accession>A0A7S1Y5L1</accession>
<dbReference type="GO" id="GO:0005524">
    <property type="term" value="F:ATP binding"/>
    <property type="evidence" value="ECO:0007669"/>
    <property type="project" value="UniProtKB-KW"/>
</dbReference>
<proteinExistence type="inferred from homology"/>
<comment type="similarity">
    <text evidence="8 9">Belongs to the TRAFAC class myosin-kinesin ATPase superfamily. Kinesin family.</text>
</comment>
<dbReference type="EMBL" id="HBGK01015213">
    <property type="protein sequence ID" value="CAD9278884.1"/>
    <property type="molecule type" value="Transcribed_RNA"/>
</dbReference>
<dbReference type="InterPro" id="IPR027417">
    <property type="entry name" value="P-loop_NTPase"/>
</dbReference>
<keyword evidence="5 9" id="KW-0067">ATP-binding</keyword>
<dbReference type="AlphaFoldDB" id="A0A7S1Y5L1"/>
<evidence type="ECO:0000256" key="6">
    <source>
        <dbReference type="ARBA" id="ARBA00023175"/>
    </source>
</evidence>
<dbReference type="Gene3D" id="3.40.850.10">
    <property type="entry name" value="Kinesin motor domain"/>
    <property type="match status" value="1"/>
</dbReference>
<dbReference type="SUPFAM" id="SSF52540">
    <property type="entry name" value="P-loop containing nucleoside triphosphate hydrolases"/>
    <property type="match status" value="1"/>
</dbReference>
<keyword evidence="4 9" id="KW-0547">Nucleotide-binding</keyword>
<dbReference type="SMART" id="SM00129">
    <property type="entry name" value="KISc"/>
    <property type="match status" value="1"/>
</dbReference>
<dbReference type="InterPro" id="IPR036961">
    <property type="entry name" value="Kinesin_motor_dom_sf"/>
</dbReference>
<dbReference type="GO" id="GO:0007019">
    <property type="term" value="P:microtubule depolymerization"/>
    <property type="evidence" value="ECO:0007669"/>
    <property type="project" value="TreeGrafter"/>
</dbReference>
<evidence type="ECO:0000256" key="5">
    <source>
        <dbReference type="ARBA" id="ARBA00022840"/>
    </source>
</evidence>
<gene>
    <name evidence="12" type="ORF">GOCE00092_LOCUS7793</name>
</gene>
<feature type="compositionally biased region" description="Polar residues" evidence="10">
    <location>
        <begin position="306"/>
        <end position="315"/>
    </location>
</feature>
<dbReference type="InterPro" id="IPR027640">
    <property type="entry name" value="Kinesin-like_fam"/>
</dbReference>
<feature type="region of interest" description="Disordered" evidence="10">
    <location>
        <begin position="256"/>
        <end position="327"/>
    </location>
</feature>
<keyword evidence="7" id="KW-0206">Cytoskeleton</keyword>
<dbReference type="GO" id="GO:0005874">
    <property type="term" value="C:microtubule"/>
    <property type="evidence" value="ECO:0007669"/>
    <property type="project" value="UniProtKB-KW"/>
</dbReference>
<keyword evidence="3 9" id="KW-0493">Microtubule</keyword>
<dbReference type="PROSITE" id="PS50067">
    <property type="entry name" value="KINESIN_MOTOR_2"/>
    <property type="match status" value="1"/>
</dbReference>
<evidence type="ECO:0000256" key="8">
    <source>
        <dbReference type="PROSITE-ProRule" id="PRU00283"/>
    </source>
</evidence>
<comment type="subcellular location">
    <subcellularLocation>
        <location evidence="1">Cytoplasm</location>
        <location evidence="1">Cytoskeleton</location>
    </subcellularLocation>
</comment>
<evidence type="ECO:0000256" key="2">
    <source>
        <dbReference type="ARBA" id="ARBA00022490"/>
    </source>
</evidence>
<organism evidence="12">
    <name type="scientific">Grammatophora oceanica</name>
    <dbReference type="NCBI Taxonomy" id="210454"/>
    <lineage>
        <taxon>Eukaryota</taxon>
        <taxon>Sar</taxon>
        <taxon>Stramenopiles</taxon>
        <taxon>Ochrophyta</taxon>
        <taxon>Bacillariophyta</taxon>
        <taxon>Fragilariophyceae</taxon>
        <taxon>Fragilariophycidae</taxon>
        <taxon>Rhabdonematales</taxon>
        <taxon>Grammatophoraceae</taxon>
        <taxon>Grammatophora</taxon>
    </lineage>
</organism>
<evidence type="ECO:0000256" key="9">
    <source>
        <dbReference type="RuleBase" id="RU000394"/>
    </source>
</evidence>
<feature type="domain" description="Kinesin motor" evidence="11">
    <location>
        <begin position="1"/>
        <end position="218"/>
    </location>
</feature>
<evidence type="ECO:0000256" key="1">
    <source>
        <dbReference type="ARBA" id="ARBA00004245"/>
    </source>
</evidence>
<keyword evidence="2" id="KW-0963">Cytoplasm</keyword>
<evidence type="ECO:0000313" key="12">
    <source>
        <dbReference type="EMBL" id="CAD9278884.1"/>
    </source>
</evidence>
<dbReference type="GO" id="GO:0003777">
    <property type="term" value="F:microtubule motor activity"/>
    <property type="evidence" value="ECO:0007669"/>
    <property type="project" value="InterPro"/>
</dbReference>
<dbReference type="InterPro" id="IPR001752">
    <property type="entry name" value="Kinesin_motor_dom"/>
</dbReference>
<protein>
    <recommendedName>
        <fullName evidence="9">Kinesin-like protein</fullName>
    </recommendedName>
</protein>
<evidence type="ECO:0000256" key="10">
    <source>
        <dbReference type="SAM" id="MobiDB-lite"/>
    </source>
</evidence>
<evidence type="ECO:0000256" key="4">
    <source>
        <dbReference type="ARBA" id="ARBA00022741"/>
    </source>
</evidence>
<dbReference type="GO" id="GO:0007018">
    <property type="term" value="P:microtubule-based movement"/>
    <property type="evidence" value="ECO:0007669"/>
    <property type="project" value="InterPro"/>
</dbReference>
<dbReference type="Pfam" id="PF00225">
    <property type="entry name" value="Kinesin"/>
    <property type="match status" value="1"/>
</dbReference>
<evidence type="ECO:0000256" key="7">
    <source>
        <dbReference type="ARBA" id="ARBA00023212"/>
    </source>
</evidence>
<reference evidence="12" key="1">
    <citation type="submission" date="2021-01" db="EMBL/GenBank/DDBJ databases">
        <authorList>
            <person name="Corre E."/>
            <person name="Pelletier E."/>
            <person name="Niang G."/>
            <person name="Scheremetjew M."/>
            <person name="Finn R."/>
            <person name="Kale V."/>
            <person name="Holt S."/>
            <person name="Cochrane G."/>
            <person name="Meng A."/>
            <person name="Brown T."/>
            <person name="Cohen L."/>
        </authorList>
    </citation>
    <scope>NUCLEOTIDE SEQUENCE</scope>
    <source>
        <strain evidence="12">CCMP 410</strain>
    </source>
</reference>
<evidence type="ECO:0000256" key="3">
    <source>
        <dbReference type="ARBA" id="ARBA00022701"/>
    </source>
</evidence>
<feature type="compositionally biased region" description="Acidic residues" evidence="10">
    <location>
        <begin position="269"/>
        <end position="288"/>
    </location>
</feature>
<dbReference type="PANTHER" id="PTHR47971">
    <property type="entry name" value="KINESIN-RELATED PROTEIN 6"/>
    <property type="match status" value="1"/>
</dbReference>
<keyword evidence="6 9" id="KW-0505">Motor protein</keyword>
<comment type="caution">
    <text evidence="8">Lacks conserved residue(s) required for the propagation of feature annotation.</text>
</comment>
<evidence type="ECO:0000259" key="11">
    <source>
        <dbReference type="PROSITE" id="PS50067"/>
    </source>
</evidence>
<dbReference type="PROSITE" id="PS00411">
    <property type="entry name" value="KINESIN_MOTOR_1"/>
    <property type="match status" value="1"/>
</dbReference>
<dbReference type="PRINTS" id="PR00380">
    <property type="entry name" value="KINESINHEAVY"/>
</dbReference>